<dbReference type="PANTHER" id="PTHR33204:SF18">
    <property type="entry name" value="TRANSCRIPTIONAL REGULATORY PROTEIN"/>
    <property type="match status" value="1"/>
</dbReference>
<dbReference type="Gene3D" id="1.10.10.10">
    <property type="entry name" value="Winged helix-like DNA-binding domain superfamily/Winged helix DNA-binding domain"/>
    <property type="match status" value="1"/>
</dbReference>
<dbReference type="EMBL" id="CP026995">
    <property type="protein sequence ID" value="QLH07856.1"/>
    <property type="molecule type" value="Genomic_DNA"/>
</dbReference>
<dbReference type="GO" id="GO:0003677">
    <property type="term" value="F:DNA binding"/>
    <property type="evidence" value="ECO:0007669"/>
    <property type="project" value="UniProtKB-KW"/>
</dbReference>
<sequence length="98" mass="11251">MYLRKQSRFNEFLSSVDGINSNTLAVRLKEMEKGKLITKKILSKTPLRIEYALTNKGSDLIPVLEQMAAFSLKHEPQIYFDKKTRSFQEVCGRNPASL</sequence>
<accession>A0A7D5R2X9</accession>
<evidence type="ECO:0000313" key="6">
    <source>
        <dbReference type="Proteomes" id="UP000509478"/>
    </source>
</evidence>
<keyword evidence="6" id="KW-1185">Reference proteome</keyword>
<gene>
    <name evidence="5" type="ORF">C5F50_01745</name>
</gene>
<keyword evidence="1" id="KW-0805">Transcription regulation</keyword>
<feature type="domain" description="HTH hxlR-type" evidence="4">
    <location>
        <begin position="1"/>
        <end position="79"/>
    </location>
</feature>
<keyword evidence="3" id="KW-0804">Transcription</keyword>
<evidence type="ECO:0000256" key="3">
    <source>
        <dbReference type="ARBA" id="ARBA00023163"/>
    </source>
</evidence>
<evidence type="ECO:0000313" key="5">
    <source>
        <dbReference type="EMBL" id="QLH07856.1"/>
    </source>
</evidence>
<dbReference type="Pfam" id="PF01638">
    <property type="entry name" value="HxlR"/>
    <property type="match status" value="1"/>
</dbReference>
<evidence type="ECO:0000256" key="1">
    <source>
        <dbReference type="ARBA" id="ARBA00023015"/>
    </source>
</evidence>
<keyword evidence="2" id="KW-0238">DNA-binding</keyword>
<reference evidence="5 6" key="1">
    <citation type="submission" date="2018-02" db="EMBL/GenBank/DDBJ databases">
        <title>Complete genome of Nitrosopumilus ureaphilus PS0.</title>
        <authorList>
            <person name="Qin W."/>
            <person name="Zheng Y."/>
            <person name="Stahl D.A."/>
        </authorList>
    </citation>
    <scope>NUCLEOTIDE SEQUENCE [LARGE SCALE GENOMIC DNA]</scope>
    <source>
        <strain evidence="5 6">PS0</strain>
    </source>
</reference>
<name>A0A7D5R2X9_9ARCH</name>
<proteinExistence type="predicted"/>
<dbReference type="SUPFAM" id="SSF46785">
    <property type="entry name" value="Winged helix' DNA-binding domain"/>
    <property type="match status" value="1"/>
</dbReference>
<dbReference type="InterPro" id="IPR036388">
    <property type="entry name" value="WH-like_DNA-bd_sf"/>
</dbReference>
<dbReference type="InterPro" id="IPR002577">
    <property type="entry name" value="HTH_HxlR"/>
</dbReference>
<dbReference type="PROSITE" id="PS51118">
    <property type="entry name" value="HTH_HXLR"/>
    <property type="match status" value="1"/>
</dbReference>
<organism evidence="5 6">
    <name type="scientific">Nitrosopumilus ureiphilus</name>
    <dbReference type="NCBI Taxonomy" id="1470067"/>
    <lineage>
        <taxon>Archaea</taxon>
        <taxon>Nitrososphaerota</taxon>
        <taxon>Nitrososphaeria</taxon>
        <taxon>Nitrosopumilales</taxon>
        <taxon>Nitrosopumilaceae</taxon>
        <taxon>Nitrosopumilus</taxon>
    </lineage>
</organism>
<dbReference type="PANTHER" id="PTHR33204">
    <property type="entry name" value="TRANSCRIPTIONAL REGULATOR, MARR FAMILY"/>
    <property type="match status" value="1"/>
</dbReference>
<dbReference type="AlphaFoldDB" id="A0A7D5R2X9"/>
<dbReference type="KEGG" id="nue:C5F50_01745"/>
<dbReference type="Proteomes" id="UP000509478">
    <property type="component" value="Chromosome"/>
</dbReference>
<dbReference type="OrthoDB" id="10490at2157"/>
<evidence type="ECO:0000259" key="4">
    <source>
        <dbReference type="PROSITE" id="PS51118"/>
    </source>
</evidence>
<protein>
    <submittedName>
        <fullName evidence="5">Transcriptional regulator</fullName>
    </submittedName>
</protein>
<dbReference type="InterPro" id="IPR036390">
    <property type="entry name" value="WH_DNA-bd_sf"/>
</dbReference>
<evidence type="ECO:0000256" key="2">
    <source>
        <dbReference type="ARBA" id="ARBA00023125"/>
    </source>
</evidence>